<feature type="domain" description="PIN" evidence="1">
    <location>
        <begin position="2"/>
        <end position="64"/>
    </location>
</feature>
<dbReference type="Gene3D" id="3.40.50.1010">
    <property type="entry name" value="5'-nuclease"/>
    <property type="match status" value="1"/>
</dbReference>
<comment type="caution">
    <text evidence="2">The sequence shown here is derived from an EMBL/GenBank/DDBJ whole genome shotgun (WGS) entry which is preliminary data.</text>
</comment>
<evidence type="ECO:0000313" key="3">
    <source>
        <dbReference type="Proteomes" id="UP000178870"/>
    </source>
</evidence>
<dbReference type="InterPro" id="IPR029060">
    <property type="entry name" value="PIN-like_dom_sf"/>
</dbReference>
<dbReference type="Pfam" id="PF01850">
    <property type="entry name" value="PIN"/>
    <property type="match status" value="1"/>
</dbReference>
<evidence type="ECO:0000259" key="1">
    <source>
        <dbReference type="Pfam" id="PF01850"/>
    </source>
</evidence>
<evidence type="ECO:0000313" key="2">
    <source>
        <dbReference type="EMBL" id="OGM33123.1"/>
    </source>
</evidence>
<dbReference type="Proteomes" id="UP000178870">
    <property type="component" value="Unassembled WGS sequence"/>
</dbReference>
<proteinExistence type="predicted"/>
<organism evidence="2 3">
    <name type="scientific">Candidatus Woesebacteria bacterium RIFCSPHIGHO2_01_FULL_44_21</name>
    <dbReference type="NCBI Taxonomy" id="1802503"/>
    <lineage>
        <taxon>Bacteria</taxon>
        <taxon>Candidatus Woeseibacteriota</taxon>
    </lineage>
</organism>
<dbReference type="InterPro" id="IPR002716">
    <property type="entry name" value="PIN_dom"/>
</dbReference>
<dbReference type="AlphaFoldDB" id="A0A1F7Z0L4"/>
<protein>
    <recommendedName>
        <fullName evidence="1">PIN domain-containing protein</fullName>
    </recommendedName>
</protein>
<gene>
    <name evidence="2" type="ORF">A2803_00255</name>
</gene>
<name>A0A1F7Z0L4_9BACT</name>
<dbReference type="SUPFAM" id="SSF88723">
    <property type="entry name" value="PIN domain-like"/>
    <property type="match status" value="1"/>
</dbReference>
<dbReference type="EMBL" id="MGGP01000007">
    <property type="protein sequence ID" value="OGM33123.1"/>
    <property type="molecule type" value="Genomic_DNA"/>
</dbReference>
<accession>A0A1F7Z0L4</accession>
<sequence>MYFVDTNIFIYYLFPVDLPKHSACVELFKRAENGEVALWTNEWTVAELIWFMRRKKKTWSEIKRFIMEGLIRGRQVKVKNEKLITNVVEKCKKDSDFVDYMNMYLLRSDAITKGYSYNKDLDRWKGFKRLEPQLVNSSSFARGFGGIA</sequence>
<reference evidence="2 3" key="1">
    <citation type="journal article" date="2016" name="Nat. Commun.">
        <title>Thousands of microbial genomes shed light on interconnected biogeochemical processes in an aquifer system.</title>
        <authorList>
            <person name="Anantharaman K."/>
            <person name="Brown C.T."/>
            <person name="Hug L.A."/>
            <person name="Sharon I."/>
            <person name="Castelle C.J."/>
            <person name="Probst A.J."/>
            <person name="Thomas B.C."/>
            <person name="Singh A."/>
            <person name="Wilkins M.J."/>
            <person name="Karaoz U."/>
            <person name="Brodie E.L."/>
            <person name="Williams K.H."/>
            <person name="Hubbard S.S."/>
            <person name="Banfield J.F."/>
        </authorList>
    </citation>
    <scope>NUCLEOTIDE SEQUENCE [LARGE SCALE GENOMIC DNA]</scope>
</reference>